<evidence type="ECO:0000313" key="1">
    <source>
        <dbReference type="EMBL" id="CAB4740744.1"/>
    </source>
</evidence>
<sequence>MLGEQAQNPLAGWEWADRLRHARVDSDMDEVDDLALRPKHTERAVLGIDEIDRSLHNAAKGGSELKAGRD</sequence>
<reference evidence="1" key="1">
    <citation type="submission" date="2020-05" db="EMBL/GenBank/DDBJ databases">
        <authorList>
            <person name="Chiriac C."/>
            <person name="Salcher M."/>
            <person name="Ghai R."/>
            <person name="Kavagutti S V."/>
        </authorList>
    </citation>
    <scope>NUCLEOTIDE SEQUENCE</scope>
</reference>
<name>A0A6J6T150_9ZZZZ</name>
<dbReference type="AlphaFoldDB" id="A0A6J6T150"/>
<proteinExistence type="predicted"/>
<protein>
    <submittedName>
        <fullName evidence="1">Unannotated protein</fullName>
    </submittedName>
</protein>
<dbReference type="EMBL" id="CAEZYZ010000034">
    <property type="protein sequence ID" value="CAB4740744.1"/>
    <property type="molecule type" value="Genomic_DNA"/>
</dbReference>
<gene>
    <name evidence="1" type="ORF">UFOPK2810_00316</name>
</gene>
<organism evidence="1">
    <name type="scientific">freshwater metagenome</name>
    <dbReference type="NCBI Taxonomy" id="449393"/>
    <lineage>
        <taxon>unclassified sequences</taxon>
        <taxon>metagenomes</taxon>
        <taxon>ecological metagenomes</taxon>
    </lineage>
</organism>
<accession>A0A6J6T150</accession>